<feature type="compositionally biased region" description="Pro residues" evidence="1">
    <location>
        <begin position="87"/>
        <end position="113"/>
    </location>
</feature>
<feature type="region of interest" description="Disordered" evidence="1">
    <location>
        <begin position="44"/>
        <end position="122"/>
    </location>
</feature>
<keyword evidence="3" id="KW-1185">Reference proteome</keyword>
<evidence type="ECO:0000313" key="3">
    <source>
        <dbReference type="Proteomes" id="UP000254866"/>
    </source>
</evidence>
<dbReference type="EMBL" id="NPIC01000013">
    <property type="protein sequence ID" value="RDL31118.1"/>
    <property type="molecule type" value="Genomic_DNA"/>
</dbReference>
<accession>A0A370TB32</accession>
<proteinExistence type="predicted"/>
<organism evidence="2 3">
    <name type="scientific">Venustampulla echinocandica</name>
    <dbReference type="NCBI Taxonomy" id="2656787"/>
    <lineage>
        <taxon>Eukaryota</taxon>
        <taxon>Fungi</taxon>
        <taxon>Dikarya</taxon>
        <taxon>Ascomycota</taxon>
        <taxon>Pezizomycotina</taxon>
        <taxon>Leotiomycetes</taxon>
        <taxon>Helotiales</taxon>
        <taxon>Pleuroascaceae</taxon>
        <taxon>Venustampulla</taxon>
    </lineage>
</organism>
<dbReference type="OrthoDB" id="3515611at2759"/>
<reference evidence="2 3" key="1">
    <citation type="journal article" date="2018" name="IMA Fungus">
        <title>IMA Genome-F 9: Draft genome sequence of Annulohypoxylon stygium, Aspergillus mulundensis, Berkeleyomyces basicola (syn. Thielaviopsis basicola), Ceratocystis smalleyi, two Cercospora beticola strains, Coleophoma cylindrospora, Fusarium fracticaudum, Phialophora cf. hyalina, and Morchella septimelata.</title>
        <authorList>
            <person name="Wingfield B.D."/>
            <person name="Bills G.F."/>
            <person name="Dong Y."/>
            <person name="Huang W."/>
            <person name="Nel W.J."/>
            <person name="Swalarsk-Parry B.S."/>
            <person name="Vaghefi N."/>
            <person name="Wilken P.M."/>
            <person name="An Z."/>
            <person name="de Beer Z.W."/>
            <person name="De Vos L."/>
            <person name="Chen L."/>
            <person name="Duong T.A."/>
            <person name="Gao Y."/>
            <person name="Hammerbacher A."/>
            <person name="Kikkert J.R."/>
            <person name="Li Y."/>
            <person name="Li H."/>
            <person name="Li K."/>
            <person name="Li Q."/>
            <person name="Liu X."/>
            <person name="Ma X."/>
            <person name="Naidoo K."/>
            <person name="Pethybridge S.J."/>
            <person name="Sun J."/>
            <person name="Steenkamp E.T."/>
            <person name="van der Nest M.A."/>
            <person name="van Wyk S."/>
            <person name="Wingfield M.J."/>
            <person name="Xiong C."/>
            <person name="Yue Q."/>
            <person name="Zhang X."/>
        </authorList>
    </citation>
    <scope>NUCLEOTIDE SEQUENCE [LARGE SCALE GENOMIC DNA]</scope>
    <source>
        <strain evidence="2 3">BP 5553</strain>
    </source>
</reference>
<comment type="caution">
    <text evidence="2">The sequence shown here is derived from an EMBL/GenBank/DDBJ whole genome shotgun (WGS) entry which is preliminary data.</text>
</comment>
<dbReference type="AlphaFoldDB" id="A0A370TB32"/>
<dbReference type="Proteomes" id="UP000254866">
    <property type="component" value="Unassembled WGS sequence"/>
</dbReference>
<sequence length="641" mass="72493">MKAKLDYCYKTYANRYKDWHLPVDRCEREQVVRDLFAMVSDPANIQSPISSMGPSRLPIRPLQPHPSSQSPQPIQQPYAVPPDYFLFPPPLPPHALPPPLPPPPGPPPGPPPPRPRRDDGRDHEMDRMSIMTTDTTATWSTGSAQSTYTYLSDTFSNARRSISTSNSSVSSASRIPPSPIFPQRRPLKPPRHDPRDGYWNDDLRVVPCGRDHSHLRWDTPFPTCQGCGFSQWHALMLQARGIDISTFITAMISLRNVSKVDFVGNHSLHFLMTAGVGIEYFTPQLLNDTSSQNVFGQNPLHVLNPQDLGDELLNLLDWFKGRECPPGLLLTQRDVKGRTPMHCLLQYPLERYLYPKILSIFPYAQHQLRSFDISGRTAIMLMNRTALRVKSKSPADYGLIQAGITETKLFQSNGDDGQCGSRMYGFHDIARGARGTSYMGFYECRICNHTNAHRNSYLDQMVCACNSGRDRNGPDDTGMTPAHAIITQERVNDDRHQTQETPSQTAELIRVLLSPNDPTLREAIHVLDREGNSLVYNLATRGLDETLEYVLELEDPSRRRAMVNFCSRGSKGVEISVLRGVLSKYEEIASLIRVTHVTSDARIRQGLTEKLNRLTKVKHILVRYGAEMNPTLTTRWQIYWP</sequence>
<evidence type="ECO:0000313" key="2">
    <source>
        <dbReference type="EMBL" id="RDL31118.1"/>
    </source>
</evidence>
<evidence type="ECO:0000256" key="1">
    <source>
        <dbReference type="SAM" id="MobiDB-lite"/>
    </source>
</evidence>
<gene>
    <name evidence="2" type="ORF">BP5553_09907</name>
</gene>
<feature type="compositionally biased region" description="Low complexity" evidence="1">
    <location>
        <begin position="65"/>
        <end position="86"/>
    </location>
</feature>
<feature type="region of interest" description="Disordered" evidence="1">
    <location>
        <begin position="162"/>
        <end position="198"/>
    </location>
</feature>
<feature type="compositionally biased region" description="Low complexity" evidence="1">
    <location>
        <begin position="162"/>
        <end position="175"/>
    </location>
</feature>
<name>A0A370TB32_9HELO</name>
<dbReference type="STRING" id="2656787.A0A370TB32"/>
<protein>
    <submittedName>
        <fullName evidence="2">Uncharacterized protein</fullName>
    </submittedName>
</protein>
<feature type="compositionally biased region" description="Polar residues" evidence="1">
    <location>
        <begin position="44"/>
        <end position="53"/>
    </location>
</feature>
<dbReference type="GeneID" id="43602756"/>
<dbReference type="RefSeq" id="XP_031865367.1">
    <property type="nucleotide sequence ID" value="XM_032018530.1"/>
</dbReference>